<accession>A0A176VR90</accession>
<gene>
    <name evidence="2" type="ORF">AXG93_4703s1010</name>
</gene>
<feature type="compositionally biased region" description="Basic and acidic residues" evidence="1">
    <location>
        <begin position="27"/>
        <end position="48"/>
    </location>
</feature>
<protein>
    <submittedName>
        <fullName evidence="2">Uncharacterized protein</fullName>
    </submittedName>
</protein>
<comment type="caution">
    <text evidence="2">The sequence shown here is derived from an EMBL/GenBank/DDBJ whole genome shotgun (WGS) entry which is preliminary data.</text>
</comment>
<evidence type="ECO:0000313" key="2">
    <source>
        <dbReference type="EMBL" id="OAE22851.1"/>
    </source>
</evidence>
<dbReference type="AlphaFoldDB" id="A0A176VR90"/>
<feature type="region of interest" description="Disordered" evidence="1">
    <location>
        <begin position="1"/>
        <end position="61"/>
    </location>
</feature>
<dbReference type="EMBL" id="LVLJ01003054">
    <property type="protein sequence ID" value="OAE22851.1"/>
    <property type="molecule type" value="Genomic_DNA"/>
</dbReference>
<name>A0A176VR90_MARPO</name>
<evidence type="ECO:0000313" key="3">
    <source>
        <dbReference type="Proteomes" id="UP000077202"/>
    </source>
</evidence>
<keyword evidence="3" id="KW-1185">Reference proteome</keyword>
<proteinExistence type="predicted"/>
<organism evidence="2 3">
    <name type="scientific">Marchantia polymorpha subsp. ruderalis</name>
    <dbReference type="NCBI Taxonomy" id="1480154"/>
    <lineage>
        <taxon>Eukaryota</taxon>
        <taxon>Viridiplantae</taxon>
        <taxon>Streptophyta</taxon>
        <taxon>Embryophyta</taxon>
        <taxon>Marchantiophyta</taxon>
        <taxon>Marchantiopsida</taxon>
        <taxon>Marchantiidae</taxon>
        <taxon>Marchantiales</taxon>
        <taxon>Marchantiaceae</taxon>
        <taxon>Marchantia</taxon>
    </lineage>
</organism>
<reference evidence="2" key="1">
    <citation type="submission" date="2016-03" db="EMBL/GenBank/DDBJ databases">
        <title>Mechanisms controlling the formation of the plant cell surface in tip-growing cells are functionally conserved among land plants.</title>
        <authorList>
            <person name="Honkanen S."/>
            <person name="Jones V.A."/>
            <person name="Morieri G."/>
            <person name="Champion C."/>
            <person name="Hetherington A.J."/>
            <person name="Kelly S."/>
            <person name="Saint-Marcoux D."/>
            <person name="Proust H."/>
            <person name="Prescott H."/>
            <person name="Dolan L."/>
        </authorList>
    </citation>
    <scope>NUCLEOTIDE SEQUENCE [LARGE SCALE GENOMIC DNA]</scope>
    <source>
        <tissue evidence="2">Whole gametophyte</tissue>
    </source>
</reference>
<sequence>MKAKRLILEADSSTESKAAASQGRPTLELEAKMNMVRKKDASAEKNLRTSEAPSSVSDDTEEDLVALDKVAKRAVEDVGGEAFAPQKGRNDITTTKAKYNVLQKRLAEEVEKRRYSEETCEDLWEDTENAKCAIVDLRNKLEASRTAYNAKLQRVDELRVALEKKEQKHAAELGAKMKDLAECEAAMTLWQSVNHTLLAS</sequence>
<dbReference type="Proteomes" id="UP000077202">
    <property type="component" value="Unassembled WGS sequence"/>
</dbReference>
<evidence type="ECO:0000256" key="1">
    <source>
        <dbReference type="SAM" id="MobiDB-lite"/>
    </source>
</evidence>